<dbReference type="EMBL" id="BART01020665">
    <property type="protein sequence ID" value="GAH05118.1"/>
    <property type="molecule type" value="Genomic_DNA"/>
</dbReference>
<gene>
    <name evidence="1" type="ORF">S01H4_38327</name>
</gene>
<evidence type="ECO:0000313" key="1">
    <source>
        <dbReference type="EMBL" id="GAH05118.1"/>
    </source>
</evidence>
<accession>X1E8Z8</accession>
<organism evidence="1">
    <name type="scientific">marine sediment metagenome</name>
    <dbReference type="NCBI Taxonomy" id="412755"/>
    <lineage>
        <taxon>unclassified sequences</taxon>
        <taxon>metagenomes</taxon>
        <taxon>ecological metagenomes</taxon>
    </lineage>
</organism>
<evidence type="ECO:0008006" key="2">
    <source>
        <dbReference type="Google" id="ProtNLM"/>
    </source>
</evidence>
<reference evidence="1" key="1">
    <citation type="journal article" date="2014" name="Front. Microbiol.">
        <title>High frequency of phylogenetically diverse reductive dehalogenase-homologous genes in deep subseafloor sedimentary metagenomes.</title>
        <authorList>
            <person name="Kawai M."/>
            <person name="Futagami T."/>
            <person name="Toyoda A."/>
            <person name="Takaki Y."/>
            <person name="Nishi S."/>
            <person name="Hori S."/>
            <person name="Arai W."/>
            <person name="Tsubouchi T."/>
            <person name="Morono Y."/>
            <person name="Uchiyama I."/>
            <person name="Ito T."/>
            <person name="Fujiyama A."/>
            <person name="Inagaki F."/>
            <person name="Takami H."/>
        </authorList>
    </citation>
    <scope>NUCLEOTIDE SEQUENCE</scope>
    <source>
        <strain evidence="1">Expedition CK06-06</strain>
    </source>
</reference>
<name>X1E8Z8_9ZZZZ</name>
<sequence>MYLCGCTITVYYKSEPGKAKGLDPKNSDGNGNCSWSWKVGTRTTSGNWKIVITAEGAGQKETYFTVTE</sequence>
<comment type="caution">
    <text evidence="1">The sequence shown here is derived from an EMBL/GenBank/DDBJ whole genome shotgun (WGS) entry which is preliminary data.</text>
</comment>
<protein>
    <recommendedName>
        <fullName evidence="2">P/Homo B domain-containing protein</fullName>
    </recommendedName>
</protein>
<dbReference type="AlphaFoldDB" id="X1E8Z8"/>
<proteinExistence type="predicted"/>